<proteinExistence type="predicted"/>
<comment type="caution">
    <text evidence="2">The sequence shown here is derived from an EMBL/GenBank/DDBJ whole genome shotgun (WGS) entry which is preliminary data.</text>
</comment>
<keyword evidence="2" id="KW-0012">Acyltransferase</keyword>
<feature type="domain" description="Gcp-like" evidence="1">
    <location>
        <begin position="32"/>
        <end position="150"/>
    </location>
</feature>
<dbReference type="SUPFAM" id="SSF53067">
    <property type="entry name" value="Actin-like ATPase domain"/>
    <property type="match status" value="1"/>
</dbReference>
<evidence type="ECO:0000313" key="2">
    <source>
        <dbReference type="EMBL" id="MDK7187658.1"/>
    </source>
</evidence>
<dbReference type="PANTHER" id="PTHR11735:SF11">
    <property type="entry name" value="TRNA THREONYLCARBAMOYLADENOSINE BIOSYNTHESIS PROTEIN TSAB"/>
    <property type="match status" value="1"/>
</dbReference>
<dbReference type="Proteomes" id="UP001229251">
    <property type="component" value="Unassembled WGS sequence"/>
</dbReference>
<dbReference type="GO" id="GO:0002949">
    <property type="term" value="P:tRNA threonylcarbamoyladenosine modification"/>
    <property type="evidence" value="ECO:0007669"/>
    <property type="project" value="InterPro"/>
</dbReference>
<dbReference type="InterPro" id="IPR022496">
    <property type="entry name" value="T6A_TsaB"/>
</dbReference>
<name>A0AAJ1Q4R6_9LACT</name>
<dbReference type="Gene3D" id="3.30.420.40">
    <property type="match status" value="2"/>
</dbReference>
<dbReference type="NCBIfam" id="TIGR03725">
    <property type="entry name" value="T6A_YeaZ"/>
    <property type="match status" value="1"/>
</dbReference>
<dbReference type="RefSeq" id="WP_006908341.1">
    <property type="nucleotide sequence ID" value="NZ_JASOOE010000012.1"/>
</dbReference>
<dbReference type="InterPro" id="IPR000905">
    <property type="entry name" value="Gcp-like_dom"/>
</dbReference>
<organism evidence="2 3">
    <name type="scientific">Facklamia hominis</name>
    <dbReference type="NCBI Taxonomy" id="178214"/>
    <lineage>
        <taxon>Bacteria</taxon>
        <taxon>Bacillati</taxon>
        <taxon>Bacillota</taxon>
        <taxon>Bacilli</taxon>
        <taxon>Lactobacillales</taxon>
        <taxon>Aerococcaceae</taxon>
        <taxon>Facklamia</taxon>
    </lineage>
</organism>
<protein>
    <submittedName>
        <fullName evidence="2">tRNA (Adenosine(37)-N6)-threonylcarbamoyltransferase complex dimerization subunit type 1 TsaB</fullName>
        <ecNumber evidence="2">2.3.1.234</ecNumber>
    </submittedName>
</protein>
<dbReference type="GO" id="GO:0005829">
    <property type="term" value="C:cytosol"/>
    <property type="evidence" value="ECO:0007669"/>
    <property type="project" value="TreeGrafter"/>
</dbReference>
<evidence type="ECO:0000259" key="1">
    <source>
        <dbReference type="Pfam" id="PF00814"/>
    </source>
</evidence>
<evidence type="ECO:0000313" key="3">
    <source>
        <dbReference type="Proteomes" id="UP001229251"/>
    </source>
</evidence>
<dbReference type="PANTHER" id="PTHR11735">
    <property type="entry name" value="TRNA N6-ADENOSINE THREONYLCARBAMOYLTRANSFERASE"/>
    <property type="match status" value="1"/>
</dbReference>
<dbReference type="InterPro" id="IPR043129">
    <property type="entry name" value="ATPase_NBD"/>
</dbReference>
<keyword evidence="2" id="KW-0808">Transferase</keyword>
<dbReference type="Pfam" id="PF00814">
    <property type="entry name" value="TsaD"/>
    <property type="match status" value="1"/>
</dbReference>
<accession>A0AAJ1Q4R6</accession>
<sequence>MKSLAVDTSTNALSLALFQDDQLVLDQTYQLSKQHGQTLIPLVNQLIKNAGWSHESIKALYIGRGPGSYTGMRIGATFAKTWAVAKSVQLYSFSSLAAMASQILDHDAQALVLPIMNARRQSVYAGAYTWRDGYLHSMLEEGHFDFECWLKDQLLPLVNGKGYRRIYWVIDQAGDLTPLIHEHLLEWDGTYQIIEGPSALVTLQRLPFLPTSLVSDPNLFVPFYAHESLAEQEWAQKRSVELGASEQESYVEQTDETDLS</sequence>
<dbReference type="AlphaFoldDB" id="A0AAJ1Q4R6"/>
<dbReference type="EC" id="2.3.1.234" evidence="2"/>
<dbReference type="GO" id="GO:0061711">
    <property type="term" value="F:tRNA N(6)-L-threonylcarbamoyladenine synthase activity"/>
    <property type="evidence" value="ECO:0007669"/>
    <property type="project" value="UniProtKB-EC"/>
</dbReference>
<reference evidence="2" key="1">
    <citation type="submission" date="2023-05" db="EMBL/GenBank/DDBJ databases">
        <title>Cataloging the Phylogenetic Diversity of Human Bladder Bacteria.</title>
        <authorList>
            <person name="Du J."/>
        </authorList>
    </citation>
    <scope>NUCLEOTIDE SEQUENCE</scope>
    <source>
        <strain evidence="2">UMB1231</strain>
    </source>
</reference>
<gene>
    <name evidence="2" type="primary">tsaB</name>
    <name evidence="2" type="ORF">QP433_06665</name>
</gene>
<dbReference type="EMBL" id="JASOOE010000012">
    <property type="protein sequence ID" value="MDK7187658.1"/>
    <property type="molecule type" value="Genomic_DNA"/>
</dbReference>